<dbReference type="InterPro" id="IPR013935">
    <property type="entry name" value="Trs120_TRAPPC9"/>
</dbReference>
<dbReference type="AlphaFoldDB" id="A0A183DLJ0"/>
<organism evidence="3">
    <name type="scientific">Gongylonema pulchrum</name>
    <dbReference type="NCBI Taxonomy" id="637853"/>
    <lineage>
        <taxon>Eukaryota</taxon>
        <taxon>Metazoa</taxon>
        <taxon>Ecdysozoa</taxon>
        <taxon>Nematoda</taxon>
        <taxon>Chromadorea</taxon>
        <taxon>Rhabditida</taxon>
        <taxon>Spirurina</taxon>
        <taxon>Spiruromorpha</taxon>
        <taxon>Spiruroidea</taxon>
        <taxon>Gongylonematidae</taxon>
        <taxon>Gongylonema</taxon>
    </lineage>
</organism>
<protein>
    <submittedName>
        <fullName evidence="3">RICTOR_N domain-containing protein</fullName>
    </submittedName>
</protein>
<evidence type="ECO:0000313" key="1">
    <source>
        <dbReference type="EMBL" id="VDK74124.1"/>
    </source>
</evidence>
<reference evidence="1 2" key="2">
    <citation type="submission" date="2018-11" db="EMBL/GenBank/DDBJ databases">
        <authorList>
            <consortium name="Pathogen Informatics"/>
        </authorList>
    </citation>
    <scope>NUCLEOTIDE SEQUENCE [LARGE SCALE GENOMIC DNA]</scope>
</reference>
<accession>A0A183DLJ0</accession>
<reference evidence="3" key="1">
    <citation type="submission" date="2016-06" db="UniProtKB">
        <authorList>
            <consortium name="WormBaseParasite"/>
        </authorList>
    </citation>
    <scope>IDENTIFICATION</scope>
</reference>
<dbReference type="GO" id="GO:0005802">
    <property type="term" value="C:trans-Golgi network"/>
    <property type="evidence" value="ECO:0007669"/>
    <property type="project" value="TreeGrafter"/>
</dbReference>
<gene>
    <name evidence="1" type="ORF">GPUH_LOCUS9581</name>
</gene>
<dbReference type="PANTHER" id="PTHR21512:SF5">
    <property type="entry name" value="TRAFFICKING PROTEIN PARTICLE COMPLEX SUBUNIT 9"/>
    <property type="match status" value="1"/>
</dbReference>
<dbReference type="EMBL" id="UYRT01031913">
    <property type="protein sequence ID" value="VDK74124.1"/>
    <property type="molecule type" value="Genomic_DNA"/>
</dbReference>
<sequence>MFYIIQQIRGDIMKMHIGFKRKCAFFSRLAVLFRLHVPEGEQRSVSDYRQVYPVLYRTISGYGMPENPKDFIGDLTRLGPVQIQRRALHEVFMSALRAEYYDVAIRHLCYLLQVRNLSLFIANKDLTDPCVPARCS</sequence>
<keyword evidence="2" id="KW-1185">Reference proteome</keyword>
<evidence type="ECO:0000313" key="3">
    <source>
        <dbReference type="WBParaSite" id="GPUH_0000959201-mRNA-1"/>
    </source>
</evidence>
<dbReference type="OrthoDB" id="27962at2759"/>
<name>A0A183DLJ0_9BILA</name>
<dbReference type="PANTHER" id="PTHR21512">
    <property type="entry name" value="TRAFFICKING PROTEIN PARTICLE COMPLEX SUBUNIT 9"/>
    <property type="match status" value="1"/>
</dbReference>
<proteinExistence type="predicted"/>
<evidence type="ECO:0000313" key="2">
    <source>
        <dbReference type="Proteomes" id="UP000271098"/>
    </source>
</evidence>
<dbReference type="Proteomes" id="UP000271098">
    <property type="component" value="Unassembled WGS sequence"/>
</dbReference>
<dbReference type="WBParaSite" id="GPUH_0000959201-mRNA-1">
    <property type="protein sequence ID" value="GPUH_0000959201-mRNA-1"/>
    <property type="gene ID" value="GPUH_0000959201"/>
</dbReference>